<organism evidence="3">
    <name type="scientific">Dichomitus squalens</name>
    <dbReference type="NCBI Taxonomy" id="114155"/>
    <lineage>
        <taxon>Eukaryota</taxon>
        <taxon>Fungi</taxon>
        <taxon>Dikarya</taxon>
        <taxon>Basidiomycota</taxon>
        <taxon>Agaricomycotina</taxon>
        <taxon>Agaricomycetes</taxon>
        <taxon>Polyporales</taxon>
        <taxon>Polyporaceae</taxon>
        <taxon>Dichomitus</taxon>
    </lineage>
</organism>
<accession>A0A4Q9N4B3</accession>
<gene>
    <name evidence="3" type="ORF">BD311DRAFT_861330</name>
</gene>
<evidence type="ECO:0000256" key="1">
    <source>
        <dbReference type="SAM" id="MobiDB-lite"/>
    </source>
</evidence>
<feature type="compositionally biased region" description="Low complexity" evidence="1">
    <location>
        <begin position="51"/>
        <end position="61"/>
    </location>
</feature>
<keyword evidence="2" id="KW-0732">Signal</keyword>
<sequence length="151" mass="14882">MRFFILVALSAVAVISAVPVAVPNEDSAAANPTESGSSGFPEPTGWPTGIPSGFPTGDPSGFPTPPGFPTGLPSGWPTGFPTPTDGFPSFSFPPLPSGTGEPGFPPTGLPTGIPSGFPTGLPGESFPPAPAASAAITSALPLSSLLARIPD</sequence>
<feature type="compositionally biased region" description="Low complexity" evidence="1">
    <location>
        <begin position="69"/>
        <end position="90"/>
    </location>
</feature>
<feature type="region of interest" description="Disordered" evidence="1">
    <location>
        <begin position="27"/>
        <end position="131"/>
    </location>
</feature>
<feature type="chain" id="PRO_5020404159" evidence="2">
    <location>
        <begin position="18"/>
        <end position="151"/>
    </location>
</feature>
<feature type="signal peptide" evidence="2">
    <location>
        <begin position="1"/>
        <end position="17"/>
    </location>
</feature>
<evidence type="ECO:0000313" key="3">
    <source>
        <dbReference type="EMBL" id="TBU34072.1"/>
    </source>
</evidence>
<name>A0A4Q9N4B3_9APHY</name>
<dbReference type="AlphaFoldDB" id="A0A4Q9N4B3"/>
<protein>
    <submittedName>
        <fullName evidence="3">Uncharacterized protein</fullName>
    </submittedName>
</protein>
<evidence type="ECO:0000256" key="2">
    <source>
        <dbReference type="SAM" id="SignalP"/>
    </source>
</evidence>
<proteinExistence type="predicted"/>
<reference evidence="3" key="1">
    <citation type="submission" date="2019-01" db="EMBL/GenBank/DDBJ databases">
        <title>Draft genome sequences of three monokaryotic isolates of the white-rot basidiomycete fungus Dichomitus squalens.</title>
        <authorList>
            <consortium name="DOE Joint Genome Institute"/>
            <person name="Lopez S.C."/>
            <person name="Andreopoulos B."/>
            <person name="Pangilinan J."/>
            <person name="Lipzen A."/>
            <person name="Riley R."/>
            <person name="Ahrendt S."/>
            <person name="Ng V."/>
            <person name="Barry K."/>
            <person name="Daum C."/>
            <person name="Grigoriev I.V."/>
            <person name="Hilden K.S."/>
            <person name="Makela M.R."/>
            <person name="de Vries R.P."/>
        </authorList>
    </citation>
    <scope>NUCLEOTIDE SEQUENCE [LARGE SCALE GENOMIC DNA]</scope>
    <source>
        <strain evidence="3">OM18370.1</strain>
    </source>
</reference>
<dbReference type="Proteomes" id="UP000292957">
    <property type="component" value="Unassembled WGS sequence"/>
</dbReference>
<dbReference type="EMBL" id="ML143389">
    <property type="protein sequence ID" value="TBU34072.1"/>
    <property type="molecule type" value="Genomic_DNA"/>
</dbReference>